<protein>
    <submittedName>
        <fullName evidence="2">FAD-dependent oxidoreductase</fullName>
    </submittedName>
</protein>
<evidence type="ECO:0000259" key="1">
    <source>
        <dbReference type="Pfam" id="PF01266"/>
    </source>
</evidence>
<feature type="non-terminal residue" evidence="2">
    <location>
        <position position="82"/>
    </location>
</feature>
<reference evidence="3" key="1">
    <citation type="submission" date="2015-02" db="EMBL/GenBank/DDBJ databases">
        <authorList>
            <person name="Ju K.-S."/>
            <person name="Doroghazi J.R."/>
            <person name="Metcalf W."/>
        </authorList>
    </citation>
    <scope>NUCLEOTIDE SEQUENCE [LARGE SCALE GENOMIC DNA]</scope>
    <source>
        <strain evidence="3">NRRL B-16380</strain>
    </source>
</reference>
<name>A0A0M2GEX6_9ACTN</name>
<sequence length="82" mass="8853">KTHEIMSGRLGLETRLVPQSELHTEIGSDSYHGAMVEARSAGLHVGKFTQGLAEAAARLGVTIHEQAPVEQIDRLGGTKHRL</sequence>
<dbReference type="Pfam" id="PF01266">
    <property type="entry name" value="DAO"/>
    <property type="match status" value="1"/>
</dbReference>
<dbReference type="Proteomes" id="UP000034786">
    <property type="component" value="Unassembled WGS sequence"/>
</dbReference>
<dbReference type="AlphaFoldDB" id="A0A0M2GEX6"/>
<organism evidence="2 3">
    <name type="scientific">Streptomyces variegatus</name>
    <dbReference type="NCBI Taxonomy" id="284040"/>
    <lineage>
        <taxon>Bacteria</taxon>
        <taxon>Bacillati</taxon>
        <taxon>Actinomycetota</taxon>
        <taxon>Actinomycetes</taxon>
        <taxon>Kitasatosporales</taxon>
        <taxon>Streptomycetaceae</taxon>
        <taxon>Streptomyces</taxon>
    </lineage>
</organism>
<evidence type="ECO:0000313" key="3">
    <source>
        <dbReference type="Proteomes" id="UP000034786"/>
    </source>
</evidence>
<dbReference type="InterPro" id="IPR036188">
    <property type="entry name" value="FAD/NAD-bd_sf"/>
</dbReference>
<dbReference type="EMBL" id="JYJH01000205">
    <property type="protein sequence ID" value="KJK32973.1"/>
    <property type="molecule type" value="Genomic_DNA"/>
</dbReference>
<accession>A0A0M2GEX6</accession>
<comment type="caution">
    <text evidence="2">The sequence shown here is derived from an EMBL/GenBank/DDBJ whole genome shotgun (WGS) entry which is preliminary data.</text>
</comment>
<dbReference type="SUPFAM" id="SSF51905">
    <property type="entry name" value="FAD/NAD(P)-binding domain"/>
    <property type="match status" value="1"/>
</dbReference>
<proteinExistence type="predicted"/>
<keyword evidence="3" id="KW-1185">Reference proteome</keyword>
<feature type="non-terminal residue" evidence="2">
    <location>
        <position position="1"/>
    </location>
</feature>
<gene>
    <name evidence="2" type="ORF">UK15_39510</name>
</gene>
<dbReference type="Gene3D" id="3.50.50.60">
    <property type="entry name" value="FAD/NAD(P)-binding domain"/>
    <property type="match status" value="1"/>
</dbReference>
<dbReference type="Gene3D" id="3.30.9.10">
    <property type="entry name" value="D-Amino Acid Oxidase, subunit A, domain 2"/>
    <property type="match status" value="1"/>
</dbReference>
<evidence type="ECO:0000313" key="2">
    <source>
        <dbReference type="EMBL" id="KJK32973.1"/>
    </source>
</evidence>
<dbReference type="InterPro" id="IPR006076">
    <property type="entry name" value="FAD-dep_OxRdtase"/>
</dbReference>
<feature type="domain" description="FAD dependent oxidoreductase" evidence="1">
    <location>
        <begin position="8"/>
        <end position="78"/>
    </location>
</feature>